<dbReference type="PANTHER" id="PTHR43214:SF43">
    <property type="entry name" value="TWO-COMPONENT RESPONSE REGULATOR"/>
    <property type="match status" value="1"/>
</dbReference>
<dbReference type="PRINTS" id="PR00038">
    <property type="entry name" value="HTHLUXR"/>
</dbReference>
<name>A0A1G6VYL5_9BACT</name>
<dbReference type="STRING" id="659014.SAMN04487996_101360"/>
<accession>A0A1G6VYL5</accession>
<dbReference type="Gene3D" id="3.40.50.2300">
    <property type="match status" value="1"/>
</dbReference>
<dbReference type="GO" id="GO:0000160">
    <property type="term" value="P:phosphorelay signal transduction system"/>
    <property type="evidence" value="ECO:0007669"/>
    <property type="project" value="InterPro"/>
</dbReference>
<dbReference type="PROSITE" id="PS50043">
    <property type="entry name" value="HTH_LUXR_2"/>
    <property type="match status" value="1"/>
</dbReference>
<dbReference type="CDD" id="cd06170">
    <property type="entry name" value="LuxR_C_like"/>
    <property type="match status" value="1"/>
</dbReference>
<keyword evidence="2" id="KW-0238">DNA-binding</keyword>
<dbReference type="PROSITE" id="PS50110">
    <property type="entry name" value="RESPONSE_REGULATORY"/>
    <property type="match status" value="1"/>
</dbReference>
<dbReference type="SUPFAM" id="SSF46894">
    <property type="entry name" value="C-terminal effector domain of the bipartite response regulators"/>
    <property type="match status" value="1"/>
</dbReference>
<dbReference type="InterPro" id="IPR058245">
    <property type="entry name" value="NreC/VraR/RcsB-like_REC"/>
</dbReference>
<feature type="modified residue" description="4-aspartylphosphate" evidence="3">
    <location>
        <position position="72"/>
    </location>
</feature>
<evidence type="ECO:0000256" key="2">
    <source>
        <dbReference type="ARBA" id="ARBA00023125"/>
    </source>
</evidence>
<dbReference type="Pfam" id="PF00196">
    <property type="entry name" value="GerE"/>
    <property type="match status" value="1"/>
</dbReference>
<dbReference type="InterPro" id="IPR016032">
    <property type="entry name" value="Sig_transdc_resp-reg_C-effctor"/>
</dbReference>
<feature type="domain" description="HTH luxR-type" evidence="4">
    <location>
        <begin position="163"/>
        <end position="228"/>
    </location>
</feature>
<evidence type="ECO:0000259" key="5">
    <source>
        <dbReference type="PROSITE" id="PS50110"/>
    </source>
</evidence>
<reference evidence="7" key="1">
    <citation type="submission" date="2016-10" db="EMBL/GenBank/DDBJ databases">
        <authorList>
            <person name="Varghese N."/>
            <person name="Submissions S."/>
        </authorList>
    </citation>
    <scope>NUCLEOTIDE SEQUENCE [LARGE SCALE GENOMIC DNA]</scope>
    <source>
        <strain evidence="7">DSM 25329</strain>
    </source>
</reference>
<sequence length="228" mass="24966">MTVAFTGQLPGFCSPTSHFMNILIIEDEPLTVLGLKQKIGEINPTTTVDSASSVDTAYDLASRNIYELIILDVDIKGKAGAGVVERMKVLYPGTAILVITDLEESIYGLPYMKAGADGFLSKLASSAKFDEAIRAMMVMGKYASTALQHQIIQESQVNRSVRYVNPLMSISERERQVMNHLIAGKSTGEIAAILNINKTTVGTHKMRILKKMQVNSLIKLIEKVTMLS</sequence>
<dbReference type="GO" id="GO:0003677">
    <property type="term" value="F:DNA binding"/>
    <property type="evidence" value="ECO:0007669"/>
    <property type="project" value="UniProtKB-KW"/>
</dbReference>
<dbReference type="InterPro" id="IPR011006">
    <property type="entry name" value="CheY-like_superfamily"/>
</dbReference>
<dbReference type="EMBL" id="FNAN01000001">
    <property type="protein sequence ID" value="SDD57875.1"/>
    <property type="molecule type" value="Genomic_DNA"/>
</dbReference>
<dbReference type="PANTHER" id="PTHR43214">
    <property type="entry name" value="TWO-COMPONENT RESPONSE REGULATOR"/>
    <property type="match status" value="1"/>
</dbReference>
<protein>
    <submittedName>
        <fullName evidence="6">Two component transcriptional regulator, LuxR family</fullName>
    </submittedName>
</protein>
<dbReference type="Pfam" id="PF00072">
    <property type="entry name" value="Response_reg"/>
    <property type="match status" value="1"/>
</dbReference>
<evidence type="ECO:0000313" key="7">
    <source>
        <dbReference type="Proteomes" id="UP000198748"/>
    </source>
</evidence>
<dbReference type="PROSITE" id="PS00622">
    <property type="entry name" value="HTH_LUXR_1"/>
    <property type="match status" value="1"/>
</dbReference>
<gene>
    <name evidence="6" type="ORF">SAMN04487996_101360</name>
</gene>
<dbReference type="SUPFAM" id="SSF52172">
    <property type="entry name" value="CheY-like"/>
    <property type="match status" value="1"/>
</dbReference>
<proteinExistence type="predicted"/>
<keyword evidence="7" id="KW-1185">Reference proteome</keyword>
<organism evidence="6 7">
    <name type="scientific">Dyadobacter soli</name>
    <dbReference type="NCBI Taxonomy" id="659014"/>
    <lineage>
        <taxon>Bacteria</taxon>
        <taxon>Pseudomonadati</taxon>
        <taxon>Bacteroidota</taxon>
        <taxon>Cytophagia</taxon>
        <taxon>Cytophagales</taxon>
        <taxon>Spirosomataceae</taxon>
        <taxon>Dyadobacter</taxon>
    </lineage>
</organism>
<dbReference type="AlphaFoldDB" id="A0A1G6VYL5"/>
<evidence type="ECO:0000256" key="1">
    <source>
        <dbReference type="ARBA" id="ARBA00022553"/>
    </source>
</evidence>
<dbReference type="GO" id="GO:0006355">
    <property type="term" value="P:regulation of DNA-templated transcription"/>
    <property type="evidence" value="ECO:0007669"/>
    <property type="project" value="InterPro"/>
</dbReference>
<dbReference type="SMART" id="SM00448">
    <property type="entry name" value="REC"/>
    <property type="match status" value="1"/>
</dbReference>
<evidence type="ECO:0000313" key="6">
    <source>
        <dbReference type="EMBL" id="SDD57875.1"/>
    </source>
</evidence>
<dbReference type="CDD" id="cd17535">
    <property type="entry name" value="REC_NarL-like"/>
    <property type="match status" value="1"/>
</dbReference>
<dbReference type="InterPro" id="IPR000792">
    <property type="entry name" value="Tscrpt_reg_LuxR_C"/>
</dbReference>
<dbReference type="InterPro" id="IPR039420">
    <property type="entry name" value="WalR-like"/>
</dbReference>
<dbReference type="SMART" id="SM00421">
    <property type="entry name" value="HTH_LUXR"/>
    <property type="match status" value="1"/>
</dbReference>
<dbReference type="InterPro" id="IPR001789">
    <property type="entry name" value="Sig_transdc_resp-reg_receiver"/>
</dbReference>
<evidence type="ECO:0000259" key="4">
    <source>
        <dbReference type="PROSITE" id="PS50043"/>
    </source>
</evidence>
<keyword evidence="1 3" id="KW-0597">Phosphoprotein</keyword>
<dbReference type="Proteomes" id="UP000198748">
    <property type="component" value="Unassembled WGS sequence"/>
</dbReference>
<evidence type="ECO:0000256" key="3">
    <source>
        <dbReference type="PROSITE-ProRule" id="PRU00169"/>
    </source>
</evidence>
<feature type="domain" description="Response regulatory" evidence="5">
    <location>
        <begin position="21"/>
        <end position="137"/>
    </location>
</feature>